<dbReference type="Gene3D" id="1.25.10.10">
    <property type="entry name" value="Leucine-rich Repeat Variant"/>
    <property type="match status" value="5"/>
</dbReference>
<keyword evidence="3" id="KW-0175">Coiled coil</keyword>
<dbReference type="Pfam" id="PF25801">
    <property type="entry name" value="HEAT_GCN1_C_2"/>
    <property type="match status" value="1"/>
</dbReference>
<dbReference type="Pfam" id="PF24987">
    <property type="entry name" value="HEAT_EF3_N"/>
    <property type="match status" value="2"/>
</dbReference>
<dbReference type="GO" id="GO:0006417">
    <property type="term" value="P:regulation of translation"/>
    <property type="evidence" value="ECO:0007669"/>
    <property type="project" value="TreeGrafter"/>
</dbReference>
<dbReference type="Pfam" id="PF12074">
    <property type="entry name" value="Gcn1_N"/>
    <property type="match status" value="1"/>
</dbReference>
<keyword evidence="7" id="KW-1185">Reference proteome</keyword>
<proteinExistence type="predicted"/>
<comment type="caution">
    <text evidence="6">The sequence shown here is derived from an EMBL/GenBank/DDBJ whole genome shotgun (WGS) entry which is preliminary data.</text>
</comment>
<organism evidence="6 7">
    <name type="scientific">Mycoemilia scoparia</name>
    <dbReference type="NCBI Taxonomy" id="417184"/>
    <lineage>
        <taxon>Eukaryota</taxon>
        <taxon>Fungi</taxon>
        <taxon>Fungi incertae sedis</taxon>
        <taxon>Zoopagomycota</taxon>
        <taxon>Kickxellomycotina</taxon>
        <taxon>Kickxellomycetes</taxon>
        <taxon>Kickxellales</taxon>
        <taxon>Kickxellaceae</taxon>
        <taxon>Mycoemilia</taxon>
    </lineage>
</organism>
<feature type="compositionally biased region" description="Acidic residues" evidence="4">
    <location>
        <begin position="1951"/>
        <end position="1983"/>
    </location>
</feature>
<dbReference type="PANTHER" id="PTHR23346:SF7">
    <property type="entry name" value="STALLED RIBOSOME SENSOR GCN1"/>
    <property type="match status" value="1"/>
</dbReference>
<dbReference type="InterPro" id="IPR022716">
    <property type="entry name" value="Gcn1_N"/>
</dbReference>
<dbReference type="GO" id="GO:0034198">
    <property type="term" value="P:cellular response to amino acid starvation"/>
    <property type="evidence" value="ECO:0007669"/>
    <property type="project" value="TreeGrafter"/>
</dbReference>
<feature type="repeat" description="HEAT" evidence="2">
    <location>
        <begin position="2134"/>
        <end position="2171"/>
    </location>
</feature>
<protein>
    <submittedName>
        <fullName evidence="6">Translational activator of GCN4</fullName>
    </submittedName>
</protein>
<dbReference type="PANTHER" id="PTHR23346">
    <property type="entry name" value="TRANSLATIONAL ACTIVATOR GCN1-RELATED"/>
    <property type="match status" value="1"/>
</dbReference>
<feature type="region of interest" description="Disordered" evidence="4">
    <location>
        <begin position="1939"/>
        <end position="1984"/>
    </location>
</feature>
<accession>A0A9W8A5U9</accession>
<feature type="domain" description="TOG" evidence="5">
    <location>
        <begin position="1689"/>
        <end position="1921"/>
    </location>
</feature>
<dbReference type="SMART" id="SM01349">
    <property type="entry name" value="TOG"/>
    <property type="match status" value="2"/>
</dbReference>
<feature type="repeat" description="HEAT" evidence="2">
    <location>
        <begin position="1622"/>
        <end position="1660"/>
    </location>
</feature>
<dbReference type="Proteomes" id="UP001150538">
    <property type="component" value="Unassembled WGS sequence"/>
</dbReference>
<dbReference type="InterPro" id="IPR011989">
    <property type="entry name" value="ARM-like"/>
</dbReference>
<dbReference type="GO" id="GO:0005829">
    <property type="term" value="C:cytosol"/>
    <property type="evidence" value="ECO:0007669"/>
    <property type="project" value="TreeGrafter"/>
</dbReference>
<dbReference type="InterPro" id="IPR034085">
    <property type="entry name" value="TOG"/>
</dbReference>
<dbReference type="PROSITE" id="PS50077">
    <property type="entry name" value="HEAT_REPEAT"/>
    <property type="match status" value="3"/>
</dbReference>
<dbReference type="Pfam" id="PF24984">
    <property type="entry name" value="HEAT_EF3_GNC1"/>
    <property type="match status" value="1"/>
</dbReference>
<dbReference type="Pfam" id="PF24916">
    <property type="entry name" value="HEAT_GCN1_fung"/>
    <property type="match status" value="1"/>
</dbReference>
<dbReference type="EMBL" id="JANBPU010000022">
    <property type="protein sequence ID" value="KAJ1919766.1"/>
    <property type="molecule type" value="Genomic_DNA"/>
</dbReference>
<dbReference type="SUPFAM" id="SSF48371">
    <property type="entry name" value="ARM repeat"/>
    <property type="match status" value="4"/>
</dbReference>
<evidence type="ECO:0000313" key="6">
    <source>
        <dbReference type="EMBL" id="KAJ1919766.1"/>
    </source>
</evidence>
<dbReference type="InterPro" id="IPR021133">
    <property type="entry name" value="HEAT_type_2"/>
</dbReference>
<dbReference type="InterPro" id="IPR056809">
    <property type="entry name" value="HEAT_GCN1_fung"/>
</dbReference>
<keyword evidence="1" id="KW-0677">Repeat</keyword>
<sequence length="2868" mass="314216">MAVEVEIRGHGDNVAPDGNIAHGTGDVSGEEFNWTKFIKQDFVPTMRSNKVNVRYEFLLEEFVPKLKHYTILSDDASDNSKVVAQAIFKKILSTLYLVSPKWFLVRKLRIALLETLSAIGEKYPKVLVESLTALVVADSDEYYKRSTTSDSDRFRVFKISCELLSAIYRADLLSEVDSDWKSLVGVQSQMSTVLIGSLETNPTKNSSTSMKKSVLANIWRTLRCGNPEKYYQKLFDYLASSSSLHEKGAIVFGSIISTAYRQRNPKYKQFCSEFISNNRAKVIAYIQENILLRNYRLPDASIDAFSDFLRDNMSDYEKDFKGQLQPTFEKAVLKSPELSLRFIRLMIPHFGFGCFQLFTEFLADPLAKKHCLSTNATVKSDAYELWDSVLRIFDTKGGEKELSDLVETTNKVLLDSLLSGKAGSPPNRVIVLQLVKSLVFVSKKTGDTSIVEKLVKLSAKEGNDVALLATLQALGEHLLAFPADKAIAIPGIKEAMLKGLKLADKSEKLRKVWVAQIIGPLFWDADSSVELPDDIANALWSFVEKLKEKPLVYQPGPLEGYVATAIGFRSKKISQKLEKVALELSPKPSYLLWDKVYHKLTSSEEVVWFTRAIEALFARKSPVLFGTEKQSEINSQISNAFIYFLTKRDSDHVIVSQIYTTLKRMNGIDSKRLSATVIPELLRHMDQHIDESKLAKTWFKVLSVLGEFNGKETPENVQDRLIDLGLAAFHPSITGNLNAKYSWVWLIRCADASPEELLYQKFDVIKAKIFEALDTHPDPKSPRNVSALMWVEALAFIGGKDVVSSFIDIASQCIDAEALSNVTPDELGVFYTPEGVLYNHPLKKAEEIEDKNRPDYATEKWERELRASLAKKKEAKAQPKLTKEEKAAVEAQQKLEDEMRAKVNKLASQVTRGLSLIESVVKGNKEVASQFMLSIIRLVVSESIVKGKVGRLVGPKASETLVTVGTAALGLESSLVYTITIATLRALGRDDDVPEEWKVEPLDDLLIRILFKVRMGSEILALSIPAFVYVYPLIQTVIKSNGFGKTVKKTALNAPVAKSDTEYAPENKPYEQITYCTDILSLHVHLADVDKNTFPRSEIAYSLLTVMKNQPQLIQAARTAITKLAETMENTTASDKEKDAFLSGLLYDDEMIRLTSLEALDYVDLTDHDFSEKLWLAICDQSPNLVELALELWQENSMEIRSELIDHVFPYLKFESSLHIRRAASKGIVQAVRSLLDLPLELSNDSEYGIDNQGQGNIKPVKISKDVIPTVQSLVKKLIDLYRTSYISLEVEYDRFGMVVPGTQNKKDPWEARESVAETLRLLAPYLDGEESVVSIIKFLVDGEALGDRQENVREHLLSAGVAIVNIQGSAFTSKLMPIFENYLALPDKGTEAHDRIREGTVILLGGLAQHLAETDKRVTSAVQNLVATLGTPSEPVQSAVANCLPPLVKRLPLKEISALLDSLINTLTTGATYAERRGSAYGLAGVVKGNGLRSIAKFDLIGTLEKAFSDKKNPNSRQGALFALETLPLLMGRLFEPYIPRILPLLLAGFGDASAGVREAATDASRVIMGKLTGYGVKTILPTLLKGTEDNQWRTKKGSVEMLGSMAFCAPKQLSTSLPSVVPEIVSVAADSHMQVASAARQALDNFGKVINNPEIQTLVPHILAALTDPNAKTSAALQSLISTAFVHYIDAPSLALVMPVLHRGMKERQAVVKRQAAQIVGSMTTLTEPKDLIPYLNSLVPLLRKVLIDPVPETRATSAKALGSLVTKLGETRFPGLVGDLLSTLKSDTPGADRSGAAQGLSEILAGIGPQRLDGLMPEIISGCSSTISSVRQGFMTLLIYLPVTFGEPFQPYLPQVLPHILSNLADENEPTRDASLRAGKILVIHYAESSVELFLKELVEALKHSEWRTRQSSVDLLGDLLFRVAGLNSKQAQKSKEAALASSAQKDNDDEEGLEDDDESVEAEIEDLDDAELSDDDNELEDRLDPTVIEQAKKLLGEALGVDRRNQVFAAIYVSRHDVAAMVRHSAVAVWKTLVTNSPRTIKECIEPLMEIILNGLASDSSEYRITCARALGDLVRKLGESVISKMIPILESTLDDPSSSDEARQGACIGLSDILTSAGRTHVEEYAELMTPLVRKGLCDPAPGVREASASAFGALQQAIGPKAIDEIVPHLLSALKKPDQDSTKHFALEALRELMAVKASSVFPVLIPTLTARPISAFHAQALSSLMEVTGASTAGVSSRLPQIVSALFDSLPEHRLSGDKEAEQAVSEAVKTIVAACASDEYALEQLMALFHETVKEPTAAIANKLSKSPDAIRAHYARQIETCHAFKALCTELGANSISRHDDEMGPYVCDWLEEFITLLAKPSEELNKAAWDALDALTKALRKEDYESYVKTVYSAVQAAINASTTSPLVPGFNHAKSIGPLLPILSQGLLTGSPENKEISAKGMGDLIKATPASNLRPYVTGLAGPLIRTIGDRHVPVVKTAILQTLSTLLSAVPALLRPFLPQLQRSFVRCLSDSDVALRGRASKALDTLIPLQPRLDPLITELTTGIKTNLSTNPGDPASIGTIIVMLHAIRTVLKSPGAKSLSEGSFKSIEQAILLANEEGSRSDQRLSHGSGKALGALCAALPPAQGSQLITTHALIDPADSAITMVTKLRVLATVLSEAQSCVMSATTESGEGAVAASILTGLTSKHPEAQLQAVQVAKGTFGMPQFSKDHSEAWDTIAKALLELVSGESSSDVDANTKQSIFTAFKILAKYNYANTVQPFRDQIISSSMLYIRDRMIPLKLAAERCVLYTLRLAGSDGSQDHLNQYVESLGGADNPEAKKLLDYHRRILSKLADATRELDYESDIEEQADMAE</sequence>
<gene>
    <name evidence="6" type="primary">GCN1</name>
    <name evidence="6" type="ORF">H4219_001796</name>
</gene>
<evidence type="ECO:0000259" key="5">
    <source>
        <dbReference type="SMART" id="SM01349"/>
    </source>
</evidence>
<reference evidence="6" key="1">
    <citation type="submission" date="2022-07" db="EMBL/GenBank/DDBJ databases">
        <title>Phylogenomic reconstructions and comparative analyses of Kickxellomycotina fungi.</title>
        <authorList>
            <person name="Reynolds N.K."/>
            <person name="Stajich J.E."/>
            <person name="Barry K."/>
            <person name="Grigoriev I.V."/>
            <person name="Crous P."/>
            <person name="Smith M.E."/>
        </authorList>
    </citation>
    <scope>NUCLEOTIDE SEQUENCE</scope>
    <source>
        <strain evidence="6">NBRC 100468</strain>
    </source>
</reference>
<evidence type="ECO:0000256" key="4">
    <source>
        <dbReference type="SAM" id="MobiDB-lite"/>
    </source>
</evidence>
<dbReference type="Pfam" id="PF23271">
    <property type="entry name" value="HEAT_GCN1"/>
    <property type="match status" value="1"/>
</dbReference>
<dbReference type="InterPro" id="IPR057546">
    <property type="entry name" value="HEAT_GCN1"/>
</dbReference>
<evidence type="ECO:0000256" key="2">
    <source>
        <dbReference type="PROSITE-ProRule" id="PRU00103"/>
    </source>
</evidence>
<evidence type="ECO:0000256" key="3">
    <source>
        <dbReference type="SAM" id="Coils"/>
    </source>
</evidence>
<feature type="domain" description="TOG" evidence="5">
    <location>
        <begin position="1447"/>
        <end position="1681"/>
    </location>
</feature>
<dbReference type="GO" id="GO:0019887">
    <property type="term" value="F:protein kinase regulator activity"/>
    <property type="evidence" value="ECO:0007669"/>
    <property type="project" value="TreeGrafter"/>
</dbReference>
<name>A0A9W8A5U9_9FUNG</name>
<feature type="coiled-coil region" evidence="3">
    <location>
        <begin position="858"/>
        <end position="901"/>
    </location>
</feature>
<dbReference type="InterPro" id="IPR016024">
    <property type="entry name" value="ARM-type_fold"/>
</dbReference>
<evidence type="ECO:0000313" key="7">
    <source>
        <dbReference type="Proteomes" id="UP001150538"/>
    </source>
</evidence>
<evidence type="ECO:0000256" key="1">
    <source>
        <dbReference type="ARBA" id="ARBA00022737"/>
    </source>
</evidence>
<dbReference type="OrthoDB" id="5148094at2759"/>
<feature type="repeat" description="HEAT" evidence="2">
    <location>
        <begin position="1741"/>
        <end position="1779"/>
    </location>
</feature>